<dbReference type="Gene3D" id="1.10.1660.10">
    <property type="match status" value="1"/>
</dbReference>
<reference evidence="3 4" key="1">
    <citation type="submission" date="2017-08" db="EMBL/GenBank/DDBJ databases">
        <title>Infants hospitalized years apart are colonized by the same room-sourced microbial strains.</title>
        <authorList>
            <person name="Brooks B."/>
            <person name="Olm M.R."/>
            <person name="Firek B.A."/>
            <person name="Baker R."/>
            <person name="Thomas B.C."/>
            <person name="Morowitz M.J."/>
            <person name="Banfield J.F."/>
        </authorList>
    </citation>
    <scope>NUCLEOTIDE SEQUENCE [LARGE SCALE GENOMIC DNA]</scope>
    <source>
        <strain evidence="3">S2_003_000_R2_11</strain>
    </source>
</reference>
<dbReference type="InterPro" id="IPR000551">
    <property type="entry name" value="MerR-type_HTH_dom"/>
</dbReference>
<dbReference type="SUPFAM" id="SSF46955">
    <property type="entry name" value="Putative DNA-binding domain"/>
    <property type="match status" value="1"/>
</dbReference>
<dbReference type="InterPro" id="IPR047057">
    <property type="entry name" value="MerR_fam"/>
</dbReference>
<dbReference type="Pfam" id="PF13411">
    <property type="entry name" value="MerR_1"/>
    <property type="match status" value="1"/>
</dbReference>
<dbReference type="CDD" id="cd04781">
    <property type="entry name" value="HTH_MerR-like_sg6"/>
    <property type="match status" value="1"/>
</dbReference>
<evidence type="ECO:0000256" key="1">
    <source>
        <dbReference type="ARBA" id="ARBA00023125"/>
    </source>
</evidence>
<name>A0A2W5SC43_CERSP</name>
<dbReference type="PANTHER" id="PTHR30204">
    <property type="entry name" value="REDOX-CYCLING DRUG-SENSING TRANSCRIPTIONAL ACTIVATOR SOXR"/>
    <property type="match status" value="1"/>
</dbReference>
<proteinExistence type="predicted"/>
<dbReference type="EMBL" id="QFQS01000001">
    <property type="protein sequence ID" value="PZQ99446.1"/>
    <property type="molecule type" value="Genomic_DNA"/>
</dbReference>
<keyword evidence="1" id="KW-0238">DNA-binding</keyword>
<gene>
    <name evidence="3" type="ORF">DI533_01865</name>
</gene>
<accession>A0A2W5SC43</accession>
<dbReference type="GO" id="GO:0003700">
    <property type="term" value="F:DNA-binding transcription factor activity"/>
    <property type="evidence" value="ECO:0007669"/>
    <property type="project" value="InterPro"/>
</dbReference>
<dbReference type="SMART" id="SM00422">
    <property type="entry name" value="HTH_MERR"/>
    <property type="match status" value="1"/>
</dbReference>
<dbReference type="GO" id="GO:0003677">
    <property type="term" value="F:DNA binding"/>
    <property type="evidence" value="ECO:0007669"/>
    <property type="project" value="UniProtKB-KW"/>
</dbReference>
<dbReference type="InterPro" id="IPR009061">
    <property type="entry name" value="DNA-bd_dom_put_sf"/>
</dbReference>
<organism evidence="3 4">
    <name type="scientific">Cereibacter sphaeroides</name>
    <name type="common">Rhodobacter sphaeroides</name>
    <dbReference type="NCBI Taxonomy" id="1063"/>
    <lineage>
        <taxon>Bacteria</taxon>
        <taxon>Pseudomonadati</taxon>
        <taxon>Pseudomonadota</taxon>
        <taxon>Alphaproteobacteria</taxon>
        <taxon>Rhodobacterales</taxon>
        <taxon>Paracoccaceae</taxon>
        <taxon>Cereibacter</taxon>
    </lineage>
</organism>
<feature type="domain" description="HTH merR-type" evidence="2">
    <location>
        <begin position="1"/>
        <end position="71"/>
    </location>
</feature>
<dbReference type="PANTHER" id="PTHR30204:SF97">
    <property type="entry name" value="MERR FAMILY REGULATORY PROTEIN"/>
    <property type="match status" value="1"/>
</dbReference>
<dbReference type="PROSITE" id="PS50937">
    <property type="entry name" value="HTH_MERR_2"/>
    <property type="match status" value="1"/>
</dbReference>
<sequence length="133" mass="14984">MKFLDIAEVSRQTGVPPSTLRYYEEIGLVTSAARHGLRRQYGSEALLQLSLVALGKSAGFSLAEIAGMFDRQGQPNLPREDLRDRADEIDRQIRNLTTLRNALRHVADCPAPSHMECPTFRRLVRMAGHIKRN</sequence>
<protein>
    <submittedName>
        <fullName evidence="3">MerR family transcriptional regulator</fullName>
    </submittedName>
</protein>
<dbReference type="AlphaFoldDB" id="A0A2W5SC43"/>
<comment type="caution">
    <text evidence="3">The sequence shown here is derived from an EMBL/GenBank/DDBJ whole genome shotgun (WGS) entry which is preliminary data.</text>
</comment>
<evidence type="ECO:0000313" key="3">
    <source>
        <dbReference type="EMBL" id="PZQ99446.1"/>
    </source>
</evidence>
<evidence type="ECO:0000313" key="4">
    <source>
        <dbReference type="Proteomes" id="UP000248975"/>
    </source>
</evidence>
<evidence type="ECO:0000259" key="2">
    <source>
        <dbReference type="PROSITE" id="PS50937"/>
    </source>
</evidence>
<dbReference type="Proteomes" id="UP000248975">
    <property type="component" value="Unassembled WGS sequence"/>
</dbReference>